<dbReference type="EMBL" id="CP015008">
    <property type="protein sequence ID" value="AMS45410.1"/>
    <property type="molecule type" value="Genomic_DNA"/>
</dbReference>
<evidence type="ECO:0000256" key="3">
    <source>
        <dbReference type="ARBA" id="ARBA00022723"/>
    </source>
</evidence>
<proteinExistence type="inferred from homology"/>
<dbReference type="PANTHER" id="PTHR42978">
    <property type="entry name" value="QUORUM-QUENCHING LACTONASE YTNP-RELATED-RELATED"/>
    <property type="match status" value="1"/>
</dbReference>
<dbReference type="Proteomes" id="UP000577697">
    <property type="component" value="Unassembled WGS sequence"/>
</dbReference>
<dbReference type="CDD" id="cd07729">
    <property type="entry name" value="AHL_lactonase_MBL-fold"/>
    <property type="match status" value="1"/>
</dbReference>
<keyword evidence="5" id="KW-0862">Zinc</keyword>
<reference evidence="7 9" key="1">
    <citation type="submission" date="2016-03" db="EMBL/GenBank/DDBJ databases">
        <title>Complete genome of Aminobacter aminovorans KCTC 2477.</title>
        <authorList>
            <person name="Kim K.M."/>
        </authorList>
    </citation>
    <scope>NUCLEOTIDE SEQUENCE [LARGE SCALE GENOMIC DNA]</scope>
    <source>
        <strain evidence="7 9">KCTC 2477</strain>
        <plasmid evidence="7 9">pAA03</plasmid>
    </source>
</reference>
<evidence type="ECO:0000313" key="10">
    <source>
        <dbReference type="Proteomes" id="UP000577697"/>
    </source>
</evidence>
<dbReference type="InterPro" id="IPR036866">
    <property type="entry name" value="RibonucZ/Hydroxyglut_hydro"/>
</dbReference>
<dbReference type="RefSeq" id="WP_067969964.1">
    <property type="nucleotide sequence ID" value="NZ_CP015008.1"/>
</dbReference>
<evidence type="ECO:0000256" key="2">
    <source>
        <dbReference type="ARBA" id="ARBA00007749"/>
    </source>
</evidence>
<evidence type="ECO:0000259" key="6">
    <source>
        <dbReference type="SMART" id="SM00849"/>
    </source>
</evidence>
<dbReference type="SUPFAM" id="SSF56281">
    <property type="entry name" value="Metallo-hydrolase/oxidoreductase"/>
    <property type="match status" value="1"/>
</dbReference>
<dbReference type="AlphaFoldDB" id="A0AAC8YVZ0"/>
<dbReference type="Gene3D" id="3.60.15.10">
    <property type="entry name" value="Ribonuclease Z/Hydroxyacylglutathione hydrolase-like"/>
    <property type="match status" value="1"/>
</dbReference>
<evidence type="ECO:0000313" key="8">
    <source>
        <dbReference type="EMBL" id="MBB3708890.1"/>
    </source>
</evidence>
<dbReference type="KEGG" id="aak:AA2016_6517"/>
<keyword evidence="3" id="KW-0479">Metal-binding</keyword>
<evidence type="ECO:0000256" key="1">
    <source>
        <dbReference type="ARBA" id="ARBA00001947"/>
    </source>
</evidence>
<dbReference type="Pfam" id="PF00753">
    <property type="entry name" value="Lactamase_B"/>
    <property type="match status" value="1"/>
</dbReference>
<evidence type="ECO:0000256" key="4">
    <source>
        <dbReference type="ARBA" id="ARBA00022801"/>
    </source>
</evidence>
<accession>A0AAC8YVZ0</accession>
<gene>
    <name evidence="7" type="ORF">AA2016_6517</name>
    <name evidence="8" type="ORF">FHS67_005232</name>
</gene>
<comment type="cofactor">
    <cofactor evidence="1">
        <name>Zn(2+)</name>
        <dbReference type="ChEBI" id="CHEBI:29105"/>
    </cofactor>
</comment>
<dbReference type="InterPro" id="IPR051013">
    <property type="entry name" value="MBL_superfamily_lactonases"/>
</dbReference>
<dbReference type="InterPro" id="IPR001279">
    <property type="entry name" value="Metallo-B-lactamas"/>
</dbReference>
<dbReference type="Proteomes" id="UP000075755">
    <property type="component" value="Plasmid pAA03"/>
</dbReference>
<name>A0AAC8YVZ0_AMIAI</name>
<geneLocation type="plasmid" evidence="7 9">
    <name>pAA03</name>
</geneLocation>
<dbReference type="EMBL" id="JACICB010000023">
    <property type="protein sequence ID" value="MBB3708890.1"/>
    <property type="molecule type" value="Genomic_DNA"/>
</dbReference>
<evidence type="ECO:0000313" key="9">
    <source>
        <dbReference type="Proteomes" id="UP000075755"/>
    </source>
</evidence>
<keyword evidence="10" id="KW-1185">Reference proteome</keyword>
<sequence>MSIEPFELFAINFARHGGRRREDNFVAANIFAGSDPHLDDPNIFYYVWVARRSDRVFVIDTGFEHRAAAERGRVLSARPAECLSMLGIKPEDVDDVVLTHLHYDHAGGTGAFPKACFHLQESEAAYATGRCMCHAYLRYPFDVEDIVSFVRLNFDGRIAFHNQVSQLTDGFTIHRLGGHTGGMQVARVFTRRGWVVIASDATHFYANYRNNLVFPLVYDINALLNGYAQLRQLADSDDHIIPGHDPMVMRIYPPVSTELEGIAVRLDQEPIT</sequence>
<protein>
    <submittedName>
        <fullName evidence="8">Glyoxylase-like metal-dependent hydrolase (Beta-lactamase superfamily II)</fullName>
    </submittedName>
    <submittedName>
        <fullName evidence="7">Metallo-beta-lactamase</fullName>
    </submittedName>
</protein>
<dbReference type="GO" id="GO:0046872">
    <property type="term" value="F:metal ion binding"/>
    <property type="evidence" value="ECO:0007669"/>
    <property type="project" value="UniProtKB-KW"/>
</dbReference>
<keyword evidence="7" id="KW-0614">Plasmid</keyword>
<reference evidence="8 10" key="2">
    <citation type="submission" date="2020-08" db="EMBL/GenBank/DDBJ databases">
        <title>Genomic Encyclopedia of Type Strains, Phase IV (KMG-IV): sequencing the most valuable type-strain genomes for metagenomic binning, comparative biology and taxonomic classification.</title>
        <authorList>
            <person name="Goeker M."/>
        </authorList>
    </citation>
    <scope>NUCLEOTIDE SEQUENCE [LARGE SCALE GENOMIC DNA]</scope>
    <source>
        <strain evidence="8 10">DSM 10368</strain>
    </source>
</reference>
<dbReference type="GO" id="GO:0016787">
    <property type="term" value="F:hydrolase activity"/>
    <property type="evidence" value="ECO:0007669"/>
    <property type="project" value="UniProtKB-KW"/>
</dbReference>
<feature type="domain" description="Metallo-beta-lactamase" evidence="6">
    <location>
        <begin position="44"/>
        <end position="244"/>
    </location>
</feature>
<organism evidence="7 9">
    <name type="scientific">Aminobacter aminovorans</name>
    <name type="common">Chelatobacter heintzii</name>
    <dbReference type="NCBI Taxonomy" id="83263"/>
    <lineage>
        <taxon>Bacteria</taxon>
        <taxon>Pseudomonadati</taxon>
        <taxon>Pseudomonadota</taxon>
        <taxon>Alphaproteobacteria</taxon>
        <taxon>Hyphomicrobiales</taxon>
        <taxon>Phyllobacteriaceae</taxon>
        <taxon>Aminobacter</taxon>
    </lineage>
</organism>
<dbReference type="PANTHER" id="PTHR42978:SF7">
    <property type="entry name" value="METALLO-HYDROLASE RV2300C-RELATED"/>
    <property type="match status" value="1"/>
</dbReference>
<comment type="similarity">
    <text evidence="2">Belongs to the metallo-beta-lactamase superfamily.</text>
</comment>
<dbReference type="SMART" id="SM00849">
    <property type="entry name" value="Lactamase_B"/>
    <property type="match status" value="1"/>
</dbReference>
<evidence type="ECO:0000313" key="7">
    <source>
        <dbReference type="EMBL" id="AMS45410.1"/>
    </source>
</evidence>
<keyword evidence="4" id="KW-0378">Hydrolase</keyword>
<evidence type="ECO:0000256" key="5">
    <source>
        <dbReference type="ARBA" id="ARBA00022833"/>
    </source>
</evidence>